<protein>
    <submittedName>
        <fullName evidence="5">Lytic transglycosylase domain-containing protein</fullName>
    </submittedName>
</protein>
<evidence type="ECO:0000259" key="4">
    <source>
        <dbReference type="Pfam" id="PF01464"/>
    </source>
</evidence>
<evidence type="ECO:0000256" key="2">
    <source>
        <dbReference type="SAM" id="MobiDB-lite"/>
    </source>
</evidence>
<dbReference type="EMBL" id="JAAGBB010000001">
    <property type="protein sequence ID" value="MBR0662902.1"/>
    <property type="molecule type" value="Genomic_DNA"/>
</dbReference>
<name>A0ABS5ERI1_9PROT</name>
<dbReference type="Proteomes" id="UP001196870">
    <property type="component" value="Unassembled WGS sequence"/>
</dbReference>
<organism evidence="5 6">
    <name type="scientific">Plastoroseomonas hellenica</name>
    <dbReference type="NCBI Taxonomy" id="2687306"/>
    <lineage>
        <taxon>Bacteria</taxon>
        <taxon>Pseudomonadati</taxon>
        <taxon>Pseudomonadota</taxon>
        <taxon>Alphaproteobacteria</taxon>
        <taxon>Acetobacterales</taxon>
        <taxon>Acetobacteraceae</taxon>
        <taxon>Plastoroseomonas</taxon>
    </lineage>
</organism>
<reference evidence="6" key="1">
    <citation type="journal article" date="2021" name="Syst. Appl. Microbiol.">
        <title>Roseomonas hellenica sp. nov., isolated from roots of wild-growing Alkanna tinctoria.</title>
        <authorList>
            <person name="Rat A."/>
            <person name="Naranjo H.D."/>
            <person name="Lebbe L."/>
            <person name="Cnockaert M."/>
            <person name="Krigas N."/>
            <person name="Grigoriadou K."/>
            <person name="Maloupa E."/>
            <person name="Willems A."/>
        </authorList>
    </citation>
    <scope>NUCLEOTIDE SEQUENCE [LARGE SCALE GENOMIC DNA]</scope>
    <source>
        <strain evidence="6">LMG 31523</strain>
    </source>
</reference>
<feature type="region of interest" description="Disordered" evidence="2">
    <location>
        <begin position="161"/>
        <end position="181"/>
    </location>
</feature>
<evidence type="ECO:0000256" key="1">
    <source>
        <dbReference type="ARBA" id="ARBA00009387"/>
    </source>
</evidence>
<feature type="compositionally biased region" description="Low complexity" evidence="2">
    <location>
        <begin position="161"/>
        <end position="171"/>
    </location>
</feature>
<evidence type="ECO:0000313" key="5">
    <source>
        <dbReference type="EMBL" id="MBR0662902.1"/>
    </source>
</evidence>
<comment type="similarity">
    <text evidence="1">Belongs to the virb1 family.</text>
</comment>
<evidence type="ECO:0000313" key="6">
    <source>
        <dbReference type="Proteomes" id="UP001196870"/>
    </source>
</evidence>
<feature type="chain" id="PRO_5045284944" evidence="3">
    <location>
        <begin position="21"/>
        <end position="190"/>
    </location>
</feature>
<feature type="domain" description="Transglycosylase SLT" evidence="4">
    <location>
        <begin position="25"/>
        <end position="141"/>
    </location>
</feature>
<gene>
    <name evidence="5" type="ORF">GXW71_00910</name>
</gene>
<dbReference type="SUPFAM" id="SSF53955">
    <property type="entry name" value="Lysozyme-like"/>
    <property type="match status" value="1"/>
</dbReference>
<dbReference type="RefSeq" id="WP_211850415.1">
    <property type="nucleotide sequence ID" value="NZ_JAAGBB010000001.1"/>
</dbReference>
<dbReference type="Gene3D" id="1.10.530.10">
    <property type="match status" value="1"/>
</dbReference>
<dbReference type="Pfam" id="PF01464">
    <property type="entry name" value="SLT"/>
    <property type="match status" value="1"/>
</dbReference>
<keyword evidence="6" id="KW-1185">Reference proteome</keyword>
<comment type="caution">
    <text evidence="5">The sequence shown here is derived from an EMBL/GenBank/DDBJ whole genome shotgun (WGS) entry which is preliminary data.</text>
</comment>
<keyword evidence="3" id="KW-0732">Signal</keyword>
<evidence type="ECO:0000256" key="3">
    <source>
        <dbReference type="SAM" id="SignalP"/>
    </source>
</evidence>
<accession>A0ABS5ERI1</accession>
<sequence length="190" mass="20703">MRASVLLFVALLTVPMTAHACRAAVQSAELRHQIPPGLLIAIAEVESGGYPWVLNTAGEARRYASREAALADAGALLARGILPLDVGCMQISLGYHRGAFPNLEAAFDPDGNADYAARFLMSLFLENGDGDWGRAVAQYHSRTAWRGDQYRRRVAAAFGQQPRPRVAVRQAPPRPAEPRQVTMRVVRVGQ</sequence>
<dbReference type="InterPro" id="IPR023346">
    <property type="entry name" value="Lysozyme-like_dom_sf"/>
</dbReference>
<dbReference type="InterPro" id="IPR008258">
    <property type="entry name" value="Transglycosylase_SLT_dom_1"/>
</dbReference>
<feature type="signal peptide" evidence="3">
    <location>
        <begin position="1"/>
        <end position="20"/>
    </location>
</feature>
<proteinExistence type="inferred from homology"/>